<dbReference type="PRINTS" id="PR00429">
    <property type="entry name" value="THROMBOXANER"/>
</dbReference>
<dbReference type="SUPFAM" id="SSF81321">
    <property type="entry name" value="Family A G protein-coupled receptor-like"/>
    <property type="match status" value="1"/>
</dbReference>
<dbReference type="InterPro" id="IPR008365">
    <property type="entry name" value="Prostanoid_rcpt"/>
</dbReference>
<dbReference type="PANTHER" id="PTHR11866:SF16">
    <property type="entry name" value="PROSTAGLANDIN E2 RECEPTOR EP4 SUBTYPE-LIKE PROTEIN"/>
    <property type="match status" value="1"/>
</dbReference>
<dbReference type="AlphaFoldDB" id="A0A812ELA1"/>
<dbReference type="EMBL" id="CAHIKZ030005526">
    <property type="protein sequence ID" value="CAE1328383.1"/>
    <property type="molecule type" value="Genomic_DNA"/>
</dbReference>
<keyword evidence="15" id="KW-1185">Reference proteome</keyword>
<dbReference type="PROSITE" id="PS50262">
    <property type="entry name" value="G_PROTEIN_RECEP_F1_2"/>
    <property type="match status" value="1"/>
</dbReference>
<keyword evidence="6" id="KW-0297">G-protein coupled receptor</keyword>
<evidence type="ECO:0000256" key="12">
    <source>
        <dbReference type="SAM" id="Phobius"/>
    </source>
</evidence>
<evidence type="ECO:0000259" key="13">
    <source>
        <dbReference type="PROSITE" id="PS50262"/>
    </source>
</evidence>
<accession>A0A812ELA1</accession>
<dbReference type="GO" id="GO:0005886">
    <property type="term" value="C:plasma membrane"/>
    <property type="evidence" value="ECO:0007669"/>
    <property type="project" value="UniProtKB-SubCell"/>
</dbReference>
<evidence type="ECO:0000256" key="5">
    <source>
        <dbReference type="ARBA" id="ARBA00022989"/>
    </source>
</evidence>
<evidence type="ECO:0000256" key="9">
    <source>
        <dbReference type="ARBA" id="ARBA00023180"/>
    </source>
</evidence>
<feature type="transmembrane region" description="Helical" evidence="12">
    <location>
        <begin position="161"/>
        <end position="179"/>
    </location>
</feature>
<keyword evidence="8" id="KW-0675">Receptor</keyword>
<feature type="transmembrane region" description="Helical" evidence="12">
    <location>
        <begin position="48"/>
        <end position="70"/>
    </location>
</feature>
<evidence type="ECO:0000256" key="2">
    <source>
        <dbReference type="ARBA" id="ARBA00017628"/>
    </source>
</evidence>
<keyword evidence="4 12" id="KW-0812">Transmembrane</keyword>
<proteinExistence type="predicted"/>
<dbReference type="GO" id="GO:0007204">
    <property type="term" value="P:positive regulation of cytosolic calcium ion concentration"/>
    <property type="evidence" value="ECO:0007669"/>
    <property type="project" value="TreeGrafter"/>
</dbReference>
<protein>
    <recommendedName>
        <fullName evidence="2">Thromboxane A2 receptor</fullName>
    </recommendedName>
    <alternativeName>
        <fullName evidence="11">Prostanoid TP receptor</fullName>
    </alternativeName>
</protein>
<dbReference type="Pfam" id="PF00001">
    <property type="entry name" value="7tm_1"/>
    <property type="match status" value="1"/>
</dbReference>
<evidence type="ECO:0000256" key="7">
    <source>
        <dbReference type="ARBA" id="ARBA00023136"/>
    </source>
</evidence>
<keyword evidence="3" id="KW-1003">Cell membrane</keyword>
<dbReference type="Gene3D" id="1.20.1070.10">
    <property type="entry name" value="Rhodopsin 7-helix transmembrane proteins"/>
    <property type="match status" value="1"/>
</dbReference>
<evidence type="ECO:0000256" key="11">
    <source>
        <dbReference type="ARBA" id="ARBA00029815"/>
    </source>
</evidence>
<evidence type="ECO:0000256" key="4">
    <source>
        <dbReference type="ARBA" id="ARBA00022692"/>
    </source>
</evidence>
<gene>
    <name evidence="14" type="ORF">SPHA_77926</name>
</gene>
<sequence length="339" mass="39305">MLHGFLMVFFGLITPLLICVLSIERLLSLKFTYFYHRLVTARKAKLTILMCWLIVMIFCSFPLMGFGRYSLQFPCTWCFLKFHRKPNASISVYAVLFGFLNLILIAIMVVCNVVVASTLLHMRRQRKINSSPSSSIKKITPSTPPPLVLPPKLKIEMEIKMVWFLSCITIFFLGCWVPFNVNILQSQLSGKIQLDRDLITVRLASINQIIDPWLYILLRGNIVRKLFNYIKSLFPYKGRRMREVQRKGIKINFPKENLDMKKTPKSTKEESHYNLPVSKQEPEEIGPCALQDPSVCYSITDDNVPAKKSSNHNNNNRETIKSKFFSRLIHIGWFHIVKI</sequence>
<dbReference type="InterPro" id="IPR000276">
    <property type="entry name" value="GPCR_Rhodpsn"/>
</dbReference>
<evidence type="ECO:0000256" key="8">
    <source>
        <dbReference type="ARBA" id="ARBA00023170"/>
    </source>
</evidence>
<dbReference type="InterPro" id="IPR017452">
    <property type="entry name" value="GPCR_Rhodpsn_7TM"/>
</dbReference>
<dbReference type="GO" id="GO:0004960">
    <property type="term" value="F:thromboxane receptor activity"/>
    <property type="evidence" value="ECO:0007669"/>
    <property type="project" value="InterPro"/>
</dbReference>
<feature type="transmembrane region" description="Helical" evidence="12">
    <location>
        <begin position="6"/>
        <end position="27"/>
    </location>
</feature>
<comment type="subcellular location">
    <subcellularLocation>
        <location evidence="1">Cell membrane</location>
        <topology evidence="1">Multi-pass membrane protein</topology>
    </subcellularLocation>
</comment>
<dbReference type="PANTHER" id="PTHR11866">
    <property type="entry name" value="G-PROTEIN COUPLED RECEPTOR FAMILY 1 MEMBER"/>
    <property type="match status" value="1"/>
</dbReference>
<keyword evidence="7 12" id="KW-0472">Membrane</keyword>
<reference evidence="14" key="1">
    <citation type="submission" date="2021-01" db="EMBL/GenBank/DDBJ databases">
        <authorList>
            <person name="Li R."/>
            <person name="Bekaert M."/>
        </authorList>
    </citation>
    <scope>NUCLEOTIDE SEQUENCE</scope>
    <source>
        <strain evidence="14">Farmed</strain>
    </source>
</reference>
<organism evidence="14 15">
    <name type="scientific">Acanthosepion pharaonis</name>
    <name type="common">Pharaoh cuttlefish</name>
    <name type="synonym">Sepia pharaonis</name>
    <dbReference type="NCBI Taxonomy" id="158019"/>
    <lineage>
        <taxon>Eukaryota</taxon>
        <taxon>Metazoa</taxon>
        <taxon>Spiralia</taxon>
        <taxon>Lophotrochozoa</taxon>
        <taxon>Mollusca</taxon>
        <taxon>Cephalopoda</taxon>
        <taxon>Coleoidea</taxon>
        <taxon>Decapodiformes</taxon>
        <taxon>Sepiida</taxon>
        <taxon>Sepiina</taxon>
        <taxon>Sepiidae</taxon>
        <taxon>Acanthosepion</taxon>
    </lineage>
</organism>
<feature type="domain" description="G-protein coupled receptors family 1 profile" evidence="13">
    <location>
        <begin position="1"/>
        <end position="215"/>
    </location>
</feature>
<dbReference type="OrthoDB" id="5959154at2759"/>
<dbReference type="InterPro" id="IPR001105">
    <property type="entry name" value="Thbox_rcpt"/>
</dbReference>
<keyword evidence="9" id="KW-0325">Glycoprotein</keyword>
<evidence type="ECO:0000313" key="15">
    <source>
        <dbReference type="Proteomes" id="UP000597762"/>
    </source>
</evidence>
<evidence type="ECO:0000256" key="10">
    <source>
        <dbReference type="ARBA" id="ARBA00023224"/>
    </source>
</evidence>
<evidence type="ECO:0000256" key="1">
    <source>
        <dbReference type="ARBA" id="ARBA00004651"/>
    </source>
</evidence>
<dbReference type="Proteomes" id="UP000597762">
    <property type="component" value="Unassembled WGS sequence"/>
</dbReference>
<evidence type="ECO:0000256" key="3">
    <source>
        <dbReference type="ARBA" id="ARBA00022475"/>
    </source>
</evidence>
<evidence type="ECO:0000313" key="14">
    <source>
        <dbReference type="EMBL" id="CAE1328383.1"/>
    </source>
</evidence>
<comment type="caution">
    <text evidence="14">The sequence shown here is derived from an EMBL/GenBank/DDBJ whole genome shotgun (WGS) entry which is preliminary data.</text>
</comment>
<dbReference type="GO" id="GO:0007189">
    <property type="term" value="P:adenylate cyclase-activating G protein-coupled receptor signaling pathway"/>
    <property type="evidence" value="ECO:0007669"/>
    <property type="project" value="TreeGrafter"/>
</dbReference>
<keyword evidence="5 12" id="KW-1133">Transmembrane helix</keyword>
<evidence type="ECO:0000256" key="6">
    <source>
        <dbReference type="ARBA" id="ARBA00023040"/>
    </source>
</evidence>
<feature type="transmembrane region" description="Helical" evidence="12">
    <location>
        <begin position="90"/>
        <end position="120"/>
    </location>
</feature>
<keyword evidence="10" id="KW-0807">Transducer</keyword>
<name>A0A812ELA1_ACAPH</name>